<dbReference type="GO" id="GO:0004557">
    <property type="term" value="F:alpha-galactosidase activity"/>
    <property type="evidence" value="ECO:0007669"/>
    <property type="project" value="InterPro"/>
</dbReference>
<dbReference type="InterPro" id="IPR017853">
    <property type="entry name" value="GH"/>
</dbReference>
<proteinExistence type="predicted"/>
<dbReference type="Gene3D" id="3.20.20.70">
    <property type="entry name" value="Aldolase class I"/>
    <property type="match status" value="1"/>
</dbReference>
<evidence type="ECO:0000313" key="3">
    <source>
        <dbReference type="EMBL" id="EKC76772.1"/>
    </source>
</evidence>
<dbReference type="InterPro" id="IPR002252">
    <property type="entry name" value="Glyco_hydro_36"/>
</dbReference>
<organism evidence="3">
    <name type="scientific">human gut metagenome</name>
    <dbReference type="NCBI Taxonomy" id="408170"/>
    <lineage>
        <taxon>unclassified sequences</taxon>
        <taxon>metagenomes</taxon>
        <taxon>organismal metagenomes</taxon>
    </lineage>
</organism>
<comment type="caution">
    <text evidence="3">The sequence shown here is derived from an EMBL/GenBank/DDBJ whole genome shotgun (WGS) entry which is preliminary data.</text>
</comment>
<evidence type="ECO:0000256" key="1">
    <source>
        <dbReference type="ARBA" id="ARBA00022801"/>
    </source>
</evidence>
<dbReference type="PANTHER" id="PTHR43053">
    <property type="entry name" value="GLYCOSIDASE FAMILY 31"/>
    <property type="match status" value="1"/>
</dbReference>
<gene>
    <name evidence="3" type="ORF">LEA_04523</name>
</gene>
<dbReference type="GO" id="GO:0016052">
    <property type="term" value="P:carbohydrate catabolic process"/>
    <property type="evidence" value="ECO:0007669"/>
    <property type="project" value="InterPro"/>
</dbReference>
<feature type="non-terminal residue" evidence="3">
    <location>
        <position position="1"/>
    </location>
</feature>
<reference evidence="3" key="1">
    <citation type="journal article" date="2013" name="Environ. Microbiol.">
        <title>Microbiota from the distal guts of lean and obese adolescents exhibit partial functional redundancy besides clear differences in community structure.</title>
        <authorList>
            <person name="Ferrer M."/>
            <person name="Ruiz A."/>
            <person name="Lanza F."/>
            <person name="Haange S.B."/>
            <person name="Oberbach A."/>
            <person name="Till H."/>
            <person name="Bargiela R."/>
            <person name="Campoy C."/>
            <person name="Segura M.T."/>
            <person name="Richter M."/>
            <person name="von Bergen M."/>
            <person name="Seifert J."/>
            <person name="Suarez A."/>
        </authorList>
    </citation>
    <scope>NUCLEOTIDE SEQUENCE</scope>
</reference>
<dbReference type="CDD" id="cd14791">
    <property type="entry name" value="GH36"/>
    <property type="match status" value="1"/>
</dbReference>
<dbReference type="EMBL" id="AJWY01002980">
    <property type="protein sequence ID" value="EKC76772.1"/>
    <property type="molecule type" value="Genomic_DNA"/>
</dbReference>
<evidence type="ECO:0000256" key="2">
    <source>
        <dbReference type="ARBA" id="ARBA00023295"/>
    </source>
</evidence>
<name>K1TUS5_9ZZZZ</name>
<dbReference type="InterPro" id="IPR013785">
    <property type="entry name" value="Aldolase_TIM"/>
</dbReference>
<keyword evidence="1" id="KW-0378">Hydrolase</keyword>
<keyword evidence="2" id="KW-0326">Glycosidase</keyword>
<dbReference type="PANTHER" id="PTHR43053:SF3">
    <property type="entry name" value="ALPHA-GALACTOSIDASE C-RELATED"/>
    <property type="match status" value="1"/>
</dbReference>
<dbReference type="Pfam" id="PF02065">
    <property type="entry name" value="Melibiase"/>
    <property type="match status" value="1"/>
</dbReference>
<dbReference type="SUPFAM" id="SSF51445">
    <property type="entry name" value="(Trans)glycosidases"/>
    <property type="match status" value="1"/>
</dbReference>
<sequence>PSVAPKNGYTTWYNYYSKINEKIVSDDLEALSKVKSDIDIFQIDDGYQSATGDWLTIDNKKFPNGMKSVADNIHSKGMLAGLWLAPFGAEFTSKTATQHHDWLIRKKNGHPVTCGINWGGFYALDIEVPEVKNYIKHFFDVILNDWGFDLVKLDFLYAAAIIPNHGKSRGQLMCEAMDFLRECVGRKMILGCGVPLMPDIRTK</sequence>
<accession>K1TUS5</accession>
<protein>
    <submittedName>
        <fullName evidence="3">Alpha-1,6-galactosidase</fullName>
    </submittedName>
</protein>
<dbReference type="InterPro" id="IPR050985">
    <property type="entry name" value="Alpha-glycosidase_related"/>
</dbReference>
<dbReference type="AlphaFoldDB" id="K1TUS5"/>